<evidence type="ECO:0000313" key="4">
    <source>
        <dbReference type="Proteomes" id="UP001642405"/>
    </source>
</evidence>
<protein>
    <recommendedName>
        <fullName evidence="2">Protein kinase domain-containing protein</fullName>
    </recommendedName>
</protein>
<name>A0ABP0AZ20_9PEZI</name>
<feature type="compositionally biased region" description="Polar residues" evidence="1">
    <location>
        <begin position="51"/>
        <end position="66"/>
    </location>
</feature>
<dbReference type="InterPro" id="IPR000719">
    <property type="entry name" value="Prot_kinase_dom"/>
</dbReference>
<comment type="caution">
    <text evidence="3">The sequence shown here is derived from an EMBL/GenBank/DDBJ whole genome shotgun (WGS) entry which is preliminary data.</text>
</comment>
<proteinExistence type="predicted"/>
<reference evidence="3 4" key="1">
    <citation type="submission" date="2024-01" db="EMBL/GenBank/DDBJ databases">
        <authorList>
            <person name="Allen C."/>
            <person name="Tagirdzhanova G."/>
        </authorList>
    </citation>
    <scope>NUCLEOTIDE SEQUENCE [LARGE SCALE GENOMIC DNA]</scope>
</reference>
<dbReference type="EMBL" id="CAWUHB010000005">
    <property type="protein sequence ID" value="CAK7212517.1"/>
    <property type="molecule type" value="Genomic_DNA"/>
</dbReference>
<dbReference type="PROSITE" id="PS50011">
    <property type="entry name" value="PROTEIN_KINASE_DOM"/>
    <property type="match status" value="1"/>
</dbReference>
<dbReference type="PROSITE" id="PS00108">
    <property type="entry name" value="PROTEIN_KINASE_ST"/>
    <property type="match status" value="1"/>
</dbReference>
<evidence type="ECO:0000259" key="2">
    <source>
        <dbReference type="PROSITE" id="PS50011"/>
    </source>
</evidence>
<dbReference type="InterPro" id="IPR008271">
    <property type="entry name" value="Ser/Thr_kinase_AS"/>
</dbReference>
<evidence type="ECO:0000256" key="1">
    <source>
        <dbReference type="SAM" id="MobiDB-lite"/>
    </source>
</evidence>
<accession>A0ABP0AZ20</accession>
<keyword evidence="4" id="KW-1185">Reference proteome</keyword>
<organism evidence="3 4">
    <name type="scientific">Sporothrix curviconia</name>
    <dbReference type="NCBI Taxonomy" id="1260050"/>
    <lineage>
        <taxon>Eukaryota</taxon>
        <taxon>Fungi</taxon>
        <taxon>Dikarya</taxon>
        <taxon>Ascomycota</taxon>
        <taxon>Pezizomycotina</taxon>
        <taxon>Sordariomycetes</taxon>
        <taxon>Sordariomycetidae</taxon>
        <taxon>Ophiostomatales</taxon>
        <taxon>Ophiostomataceae</taxon>
        <taxon>Sporothrix</taxon>
    </lineage>
</organism>
<dbReference type="Proteomes" id="UP001642405">
    <property type="component" value="Unassembled WGS sequence"/>
</dbReference>
<gene>
    <name evidence="3" type="ORF">SCUCBS95973_001489</name>
</gene>
<sequence length="410" mass="45721">MPPITRASSKMKANEQADDVQADDVLTDAVQADDVLTDAVQPDQAMEDCASTENVPKSPVKNSVTATDVDESGSHAVSDDPNATSVTNVDAADTEPTFNPNHIRWFRRYIEIEQKIMKESGNPATEFVRTGWTTFTDGSCVYYYWHNGALFRCLNNGQPWPWPVVQVDPATVGIPYDPDTNAADALRDVLVALPHGQLYKDAVYIKNFCTVDSQIDSRDKNGVPVGELFGGRWVTEVRALELLSRKHPHPNLVRYLGCRVIDVPVPVAGAVETTVKIEKRITGIVLEKLSLSMADYDADEPRFRAVAENTDLFLTRLETVVHYLHSVGLAHNDLKPSNVMLRGTDGQPVLIDLESCVPLGTKMEVGGTRDWCEKIEKDKISCVENDLYALRLFRERIGEKDAVLKYFRYH</sequence>
<dbReference type="Gene3D" id="1.10.510.10">
    <property type="entry name" value="Transferase(Phosphotransferase) domain 1"/>
    <property type="match status" value="1"/>
</dbReference>
<dbReference type="Pfam" id="PF06293">
    <property type="entry name" value="Kdo"/>
    <property type="match status" value="1"/>
</dbReference>
<dbReference type="InterPro" id="IPR011009">
    <property type="entry name" value="Kinase-like_dom_sf"/>
</dbReference>
<feature type="region of interest" description="Disordered" evidence="1">
    <location>
        <begin position="42"/>
        <end position="94"/>
    </location>
</feature>
<evidence type="ECO:0000313" key="3">
    <source>
        <dbReference type="EMBL" id="CAK7212517.1"/>
    </source>
</evidence>
<feature type="domain" description="Protein kinase" evidence="2">
    <location>
        <begin position="175"/>
        <end position="410"/>
    </location>
</feature>
<dbReference type="SUPFAM" id="SSF56112">
    <property type="entry name" value="Protein kinase-like (PK-like)"/>
    <property type="match status" value="1"/>
</dbReference>
<feature type="region of interest" description="Disordered" evidence="1">
    <location>
        <begin position="1"/>
        <end position="23"/>
    </location>
</feature>